<gene>
    <name evidence="1" type="ORF">GGX14DRAFT_577623</name>
</gene>
<dbReference type="EMBL" id="JARJCW010000113">
    <property type="protein sequence ID" value="KAJ7192965.1"/>
    <property type="molecule type" value="Genomic_DNA"/>
</dbReference>
<evidence type="ECO:0000313" key="1">
    <source>
        <dbReference type="EMBL" id="KAJ7192965.1"/>
    </source>
</evidence>
<evidence type="ECO:0000313" key="2">
    <source>
        <dbReference type="Proteomes" id="UP001219525"/>
    </source>
</evidence>
<reference evidence="1" key="1">
    <citation type="submission" date="2023-03" db="EMBL/GenBank/DDBJ databases">
        <title>Massive genome expansion in bonnet fungi (Mycena s.s.) driven by repeated elements and novel gene families across ecological guilds.</title>
        <authorList>
            <consortium name="Lawrence Berkeley National Laboratory"/>
            <person name="Harder C.B."/>
            <person name="Miyauchi S."/>
            <person name="Viragh M."/>
            <person name="Kuo A."/>
            <person name="Thoen E."/>
            <person name="Andreopoulos B."/>
            <person name="Lu D."/>
            <person name="Skrede I."/>
            <person name="Drula E."/>
            <person name="Henrissat B."/>
            <person name="Morin E."/>
            <person name="Kohler A."/>
            <person name="Barry K."/>
            <person name="LaButti K."/>
            <person name="Morin E."/>
            <person name="Salamov A."/>
            <person name="Lipzen A."/>
            <person name="Mereny Z."/>
            <person name="Hegedus B."/>
            <person name="Baldrian P."/>
            <person name="Stursova M."/>
            <person name="Weitz H."/>
            <person name="Taylor A."/>
            <person name="Grigoriev I.V."/>
            <person name="Nagy L.G."/>
            <person name="Martin F."/>
            <person name="Kauserud H."/>
        </authorList>
    </citation>
    <scope>NUCLEOTIDE SEQUENCE</scope>
    <source>
        <strain evidence="1">9144</strain>
    </source>
</reference>
<organism evidence="1 2">
    <name type="scientific">Mycena pura</name>
    <dbReference type="NCBI Taxonomy" id="153505"/>
    <lineage>
        <taxon>Eukaryota</taxon>
        <taxon>Fungi</taxon>
        <taxon>Dikarya</taxon>
        <taxon>Basidiomycota</taxon>
        <taxon>Agaricomycotina</taxon>
        <taxon>Agaricomycetes</taxon>
        <taxon>Agaricomycetidae</taxon>
        <taxon>Agaricales</taxon>
        <taxon>Marasmiineae</taxon>
        <taxon>Mycenaceae</taxon>
        <taxon>Mycena</taxon>
    </lineage>
</organism>
<sequence length="237" mass="26549">MHVRVQVYVNPDVPVSAEPHVVSIHPPFSASAQAVLRPNRVAPFEVFACLIRQRELCGAARAIGLLAWHNHFDPRLQQHLRRRYPVRRVSSRLLFRALTRRRGSQPQSGAGQFKVRRAVQRRHSWQPPLDSAPAYTAAPRFPVARHGAQKCQSTKGNRTATVYREGLLIGQYKCTPGLFSSRLLGSDQHAYQCVPVGSMGMDAILPDENFRMIASTWTVQGAPAARVAFLNDWNTPL</sequence>
<name>A0AAD6UT01_9AGAR</name>
<accession>A0AAD6UT01</accession>
<dbReference type="Proteomes" id="UP001219525">
    <property type="component" value="Unassembled WGS sequence"/>
</dbReference>
<proteinExistence type="predicted"/>
<comment type="caution">
    <text evidence="1">The sequence shown here is derived from an EMBL/GenBank/DDBJ whole genome shotgun (WGS) entry which is preliminary data.</text>
</comment>
<dbReference type="AlphaFoldDB" id="A0AAD6UT01"/>
<protein>
    <submittedName>
        <fullName evidence="1">Uncharacterized protein</fullName>
    </submittedName>
</protein>
<keyword evidence="2" id="KW-1185">Reference proteome</keyword>